<dbReference type="EMBL" id="JBAMIC010000012">
    <property type="protein sequence ID" value="KAK7099268.1"/>
    <property type="molecule type" value="Genomic_DNA"/>
</dbReference>
<evidence type="ECO:0000256" key="1">
    <source>
        <dbReference type="SAM" id="Phobius"/>
    </source>
</evidence>
<comment type="caution">
    <text evidence="2">The sequence shown here is derived from an EMBL/GenBank/DDBJ whole genome shotgun (WGS) entry which is preliminary data.</text>
</comment>
<keyword evidence="1" id="KW-0812">Transmembrane</keyword>
<keyword evidence="1" id="KW-1133">Transmembrane helix</keyword>
<gene>
    <name evidence="2" type="ORF">V1264_003435</name>
</gene>
<feature type="transmembrane region" description="Helical" evidence="1">
    <location>
        <begin position="6"/>
        <end position="25"/>
    </location>
</feature>
<proteinExistence type="predicted"/>
<protein>
    <submittedName>
        <fullName evidence="2">Uncharacterized protein</fullName>
    </submittedName>
</protein>
<sequence length="77" mass="8689">MASLKTLGTIAIIVGCFAIIYPRFLHPMVLRMFGMQVKSQKGEDSSMYSRDHFSTLLHTIDFCDVNSSSNNVQRSMN</sequence>
<dbReference type="PROSITE" id="PS51257">
    <property type="entry name" value="PROKAR_LIPOPROTEIN"/>
    <property type="match status" value="1"/>
</dbReference>
<reference evidence="2 3" key="1">
    <citation type="submission" date="2024-02" db="EMBL/GenBank/DDBJ databases">
        <title>Chromosome-scale genome assembly of the rough periwinkle Littorina saxatilis.</title>
        <authorList>
            <person name="De Jode A."/>
            <person name="Faria R."/>
            <person name="Formenti G."/>
            <person name="Sims Y."/>
            <person name="Smith T.P."/>
            <person name="Tracey A."/>
            <person name="Wood J.M.D."/>
            <person name="Zagrodzka Z.B."/>
            <person name="Johannesson K."/>
            <person name="Butlin R.K."/>
            <person name="Leder E.H."/>
        </authorList>
    </citation>
    <scope>NUCLEOTIDE SEQUENCE [LARGE SCALE GENOMIC DNA]</scope>
    <source>
        <strain evidence="2">Snail1</strain>
        <tissue evidence="2">Muscle</tissue>
    </source>
</reference>
<keyword evidence="1" id="KW-0472">Membrane</keyword>
<dbReference type="Proteomes" id="UP001374579">
    <property type="component" value="Unassembled WGS sequence"/>
</dbReference>
<name>A0AAN9B5Q2_9CAEN</name>
<keyword evidence="3" id="KW-1185">Reference proteome</keyword>
<evidence type="ECO:0000313" key="3">
    <source>
        <dbReference type="Proteomes" id="UP001374579"/>
    </source>
</evidence>
<organism evidence="2 3">
    <name type="scientific">Littorina saxatilis</name>
    <dbReference type="NCBI Taxonomy" id="31220"/>
    <lineage>
        <taxon>Eukaryota</taxon>
        <taxon>Metazoa</taxon>
        <taxon>Spiralia</taxon>
        <taxon>Lophotrochozoa</taxon>
        <taxon>Mollusca</taxon>
        <taxon>Gastropoda</taxon>
        <taxon>Caenogastropoda</taxon>
        <taxon>Littorinimorpha</taxon>
        <taxon>Littorinoidea</taxon>
        <taxon>Littorinidae</taxon>
        <taxon>Littorina</taxon>
    </lineage>
</organism>
<accession>A0AAN9B5Q2</accession>
<dbReference type="AlphaFoldDB" id="A0AAN9B5Q2"/>
<evidence type="ECO:0000313" key="2">
    <source>
        <dbReference type="EMBL" id="KAK7099268.1"/>
    </source>
</evidence>